<dbReference type="KEGG" id="slt:Slit_0243"/>
<gene>
    <name evidence="1" type="ordered locus">Slit_0243</name>
</gene>
<organism evidence="1 2">
    <name type="scientific">Sideroxydans lithotrophicus (strain ES-1)</name>
    <dbReference type="NCBI Taxonomy" id="580332"/>
    <lineage>
        <taxon>Bacteria</taxon>
        <taxon>Pseudomonadati</taxon>
        <taxon>Pseudomonadota</taxon>
        <taxon>Betaproteobacteria</taxon>
        <taxon>Nitrosomonadales</taxon>
        <taxon>Gallionellaceae</taxon>
        <taxon>Sideroxydans</taxon>
    </lineage>
</organism>
<accession>D5CUF0</accession>
<dbReference type="Proteomes" id="UP000001625">
    <property type="component" value="Chromosome"/>
</dbReference>
<proteinExistence type="predicted"/>
<dbReference type="AlphaFoldDB" id="D5CUF0"/>
<dbReference type="InterPro" id="IPR010877">
    <property type="entry name" value="Phage_Mu_Gp46"/>
</dbReference>
<reference evidence="1 2" key="1">
    <citation type="submission" date="2010-03" db="EMBL/GenBank/DDBJ databases">
        <title>Complete sequence of Sideroxydans lithotrophicus ES-1.</title>
        <authorList>
            <consortium name="US DOE Joint Genome Institute"/>
            <person name="Lucas S."/>
            <person name="Copeland A."/>
            <person name="Lapidus A."/>
            <person name="Cheng J.-F."/>
            <person name="Bruce D."/>
            <person name="Goodwin L."/>
            <person name="Pitluck S."/>
            <person name="Munk A.C."/>
            <person name="Detter J.C."/>
            <person name="Han C."/>
            <person name="Tapia R."/>
            <person name="Larimer F."/>
            <person name="Land M."/>
            <person name="Hauser L."/>
            <person name="Kyrpides N."/>
            <person name="Ivanova N."/>
            <person name="Emerson D."/>
            <person name="Woyke T."/>
        </authorList>
    </citation>
    <scope>NUCLEOTIDE SEQUENCE [LARGE SCALE GENOMIC DNA]</scope>
    <source>
        <strain evidence="1 2">ES-1</strain>
    </source>
</reference>
<evidence type="ECO:0000313" key="1">
    <source>
        <dbReference type="EMBL" id="ADE10485.1"/>
    </source>
</evidence>
<dbReference type="STRING" id="580332.Slit_0243"/>
<keyword evidence="2" id="KW-1185">Reference proteome</keyword>
<name>D5CUF0_SIDLE</name>
<dbReference type="HOGENOM" id="CLU_144087_0_0_4"/>
<dbReference type="OrthoDB" id="6689897at2"/>
<evidence type="ECO:0000313" key="2">
    <source>
        <dbReference type="Proteomes" id="UP000001625"/>
    </source>
</evidence>
<dbReference type="RefSeq" id="WP_013028384.1">
    <property type="nucleotide sequence ID" value="NC_013959.1"/>
</dbReference>
<dbReference type="Pfam" id="PF07409">
    <property type="entry name" value="GP46"/>
    <property type="match status" value="1"/>
</dbReference>
<dbReference type="EMBL" id="CP001965">
    <property type="protein sequence ID" value="ADE10485.1"/>
    <property type="molecule type" value="Genomic_DNA"/>
</dbReference>
<sequence>MDALIDPLTRDYVLLDGAIKRDPANGLLNSIYLRLTVPLGSYWEAPTLGSRLYTLEREKDKVRVAKLATQYAKQALDPILESGRATSITVTSEQPNDGHLYLLFEVVAASGETLTFKHPVKVV</sequence>
<protein>
    <submittedName>
        <fullName evidence="1">GP46 family protein</fullName>
    </submittedName>
</protein>
<dbReference type="eggNOG" id="COG4381">
    <property type="taxonomic scope" value="Bacteria"/>
</dbReference>